<dbReference type="AlphaFoldDB" id="A0AB35FUV8"/>
<evidence type="ECO:0000256" key="1">
    <source>
        <dbReference type="SAM" id="Phobius"/>
    </source>
</evidence>
<gene>
    <name evidence="2" type="ORF">K1I74_07085</name>
</gene>
<dbReference type="RefSeq" id="WP_061595904.1">
    <property type="nucleotide sequence ID" value="NZ_CP077248.1"/>
</dbReference>
<keyword evidence="1" id="KW-1133">Transmembrane helix</keyword>
<evidence type="ECO:0000313" key="3">
    <source>
        <dbReference type="Proteomes" id="UP000826921"/>
    </source>
</evidence>
<comment type="caution">
    <text evidence="2">The sequence shown here is derived from an EMBL/GenBank/DDBJ whole genome shotgun (WGS) entry which is preliminary data.</text>
</comment>
<reference evidence="2" key="1">
    <citation type="submission" date="2021-07" db="EMBL/GenBank/DDBJ databases">
        <title>Occurrence of streptococci in the human mouth that bind to a non-human glycan.</title>
        <authorList>
            <person name="Cross B."/>
            <person name="Thamadilok S."/>
            <person name="Bensing B."/>
            <person name="Sasmal A."/>
            <person name="Khedri Z."/>
            <person name="Deng L."/>
            <person name="Yu H."/>
            <person name="Mehta A."/>
            <person name="Aluvathingal J."/>
            <person name="Nadendla S."/>
            <person name="Vickerman M."/>
            <person name="Chen X."/>
            <person name="Dewhirst F."/>
            <person name="Gill A."/>
            <person name="Lettrichova I."/>
            <person name="Diaz S."/>
            <person name="Gill S."/>
            <person name="Tettelin H."/>
            <person name="Iverson T."/>
            <person name="Sullam P."/>
            <person name="Varki A."/>
            <person name="Ruhl S."/>
        </authorList>
    </citation>
    <scope>NUCLEOTIDE SEQUENCE</scope>
    <source>
        <strain evidence="2">SK9</strain>
    </source>
</reference>
<keyword evidence="1" id="KW-0472">Membrane</keyword>
<dbReference type="Proteomes" id="UP000826921">
    <property type="component" value="Unassembled WGS sequence"/>
</dbReference>
<feature type="transmembrane region" description="Helical" evidence="1">
    <location>
        <begin position="7"/>
        <end position="26"/>
    </location>
</feature>
<evidence type="ECO:0000313" key="2">
    <source>
        <dbReference type="EMBL" id="MBZ2127817.1"/>
    </source>
</evidence>
<accession>A0AB35FUV8</accession>
<dbReference type="EMBL" id="JAHZQA010000005">
    <property type="protein sequence ID" value="MBZ2127817.1"/>
    <property type="molecule type" value="Genomic_DNA"/>
</dbReference>
<name>A0AB35FUV8_STRGN</name>
<organism evidence="2 3">
    <name type="scientific">Streptococcus gordonii</name>
    <dbReference type="NCBI Taxonomy" id="1302"/>
    <lineage>
        <taxon>Bacteria</taxon>
        <taxon>Bacillati</taxon>
        <taxon>Bacillota</taxon>
        <taxon>Bacilli</taxon>
        <taxon>Lactobacillales</taxon>
        <taxon>Streptococcaceae</taxon>
        <taxon>Streptococcus</taxon>
    </lineage>
</organism>
<protein>
    <submittedName>
        <fullName evidence="2">Uncharacterized protein</fullName>
    </submittedName>
</protein>
<keyword evidence="1" id="KW-0812">Transmembrane</keyword>
<sequence length="326" mass="38270">MESKRLLKISWICITLFLGIIIYFNIHPIPTLIKPGLTITIKNSDGGFFNTTNSVKNLEDAENNFYVKFNIKKVDYVSKSDFNIYDNNGKQVPIIDFSSTFAEYSSNDIQIWFKGKANTKYRLVYNDDNNTNYSVNFDTPSKKSYLKKDDQIVKAYVKKYLENGIKDELTENIIKYNSDSIYANISPYYTPSDKENKAIVQAYWDAFIKNWKNYSIEMTEASDDKYSYTIRYRWGEPDMEELNKRIDERENQLKKELGSDYEKLFKKIITEIPTMIKKTPQKEPEEKSISFTINREDIETLNSRTSYNNISTISSEFKSPLMKLYP</sequence>
<proteinExistence type="predicted"/>